<dbReference type="GO" id="GO:0016301">
    <property type="term" value="F:kinase activity"/>
    <property type="evidence" value="ECO:0007669"/>
    <property type="project" value="UniProtKB-KW"/>
</dbReference>
<keyword evidence="1" id="KW-0812">Transmembrane</keyword>
<comment type="caution">
    <text evidence="2">The sequence shown here is derived from an EMBL/GenBank/DDBJ whole genome shotgun (WGS) entry which is preliminary data.</text>
</comment>
<keyword evidence="1" id="KW-1133">Transmembrane helix</keyword>
<name>A0ABU0JN49_9HYPH</name>
<gene>
    <name evidence="2" type="ORF">QO011_007865</name>
</gene>
<evidence type="ECO:0000313" key="2">
    <source>
        <dbReference type="EMBL" id="MDQ0474823.1"/>
    </source>
</evidence>
<keyword evidence="2" id="KW-0808">Transferase</keyword>
<proteinExistence type="predicted"/>
<keyword evidence="3" id="KW-1185">Reference proteome</keyword>
<feature type="transmembrane region" description="Helical" evidence="1">
    <location>
        <begin position="224"/>
        <end position="249"/>
    </location>
</feature>
<reference evidence="2 3" key="1">
    <citation type="submission" date="2023-07" db="EMBL/GenBank/DDBJ databases">
        <title>Genomic Encyclopedia of Type Strains, Phase IV (KMG-IV): sequencing the most valuable type-strain genomes for metagenomic binning, comparative biology and taxonomic classification.</title>
        <authorList>
            <person name="Goeker M."/>
        </authorList>
    </citation>
    <scope>NUCLEOTIDE SEQUENCE [LARGE SCALE GENOMIC DNA]</scope>
    <source>
        <strain evidence="2 3">DSM 19619</strain>
    </source>
</reference>
<accession>A0ABU0JN49</accession>
<feature type="transmembrane region" description="Helical" evidence="1">
    <location>
        <begin position="191"/>
        <end position="209"/>
    </location>
</feature>
<dbReference type="EMBL" id="JAUSVX010000026">
    <property type="protein sequence ID" value="MDQ0474823.1"/>
    <property type="molecule type" value="Genomic_DNA"/>
</dbReference>
<evidence type="ECO:0000256" key="1">
    <source>
        <dbReference type="SAM" id="Phobius"/>
    </source>
</evidence>
<protein>
    <submittedName>
        <fullName evidence="2">Signal transduction histidine kinase</fullName>
    </submittedName>
</protein>
<evidence type="ECO:0000313" key="3">
    <source>
        <dbReference type="Proteomes" id="UP001242480"/>
    </source>
</evidence>
<organism evidence="2 3">
    <name type="scientific">Labrys wisconsinensis</name>
    <dbReference type="NCBI Taxonomy" id="425677"/>
    <lineage>
        <taxon>Bacteria</taxon>
        <taxon>Pseudomonadati</taxon>
        <taxon>Pseudomonadota</taxon>
        <taxon>Alphaproteobacteria</taxon>
        <taxon>Hyphomicrobiales</taxon>
        <taxon>Xanthobacteraceae</taxon>
        <taxon>Labrys</taxon>
    </lineage>
</organism>
<keyword evidence="2" id="KW-0418">Kinase</keyword>
<feature type="transmembrane region" description="Helical" evidence="1">
    <location>
        <begin position="100"/>
        <end position="117"/>
    </location>
</feature>
<dbReference type="Proteomes" id="UP001242480">
    <property type="component" value="Unassembled WGS sequence"/>
</dbReference>
<sequence>MRGSGEPQDHEVGVKRRCRVVSGGCMFACRLRRSKKYCNDIMNVEKFQFLRNCLRQAAVTIMTAGQALFFPKNYWIMLISFGILIDICKGERSTLAKRSAIALLVVSIIFLITIIAYDMNHRIIFYDKLENFRLRLFDSNSIRNYGEENLISSSNLTLYIRLFTLISAIVASTVLLIFIQHKELYGKLTIDTSWIFVIASLFLMVDMYIPSRMVRSFNTNYNNLYWYMALSSLRQFTIFVTLCSICIFASQEINRYTKFIIEKESN</sequence>
<keyword evidence="1" id="KW-0472">Membrane</keyword>
<feature type="transmembrane region" description="Helical" evidence="1">
    <location>
        <begin position="158"/>
        <end position="179"/>
    </location>
</feature>